<organism evidence="1 2">
    <name type="scientific">Thermoproteota archaeon</name>
    <dbReference type="NCBI Taxonomy" id="2056631"/>
    <lineage>
        <taxon>Archaea</taxon>
        <taxon>Thermoproteota</taxon>
    </lineage>
</organism>
<accession>A0A497ET02</accession>
<proteinExistence type="predicted"/>
<evidence type="ECO:0000313" key="2">
    <source>
        <dbReference type="Proteomes" id="UP000281962"/>
    </source>
</evidence>
<dbReference type="EMBL" id="QMQY01000088">
    <property type="protein sequence ID" value="RLE49728.1"/>
    <property type="molecule type" value="Genomic_DNA"/>
</dbReference>
<evidence type="ECO:0000313" key="1">
    <source>
        <dbReference type="EMBL" id="RLE49728.1"/>
    </source>
</evidence>
<name>A0A497ET02_9CREN</name>
<dbReference type="AlphaFoldDB" id="A0A497ET02"/>
<sequence>MILSRPPRIKVLEALGCIADGRIKVINENYVKVTSSLGDKTYNVYVDLNRGVAYSDDNGTKYRNYIGYPIIALLMIKGVLPYDKRISEALKGIPWKILNEKYKKYALVEREVLKIARSKGVSSSELMSFVKKVMNKISELKLEKLNSLPLEVYKSP</sequence>
<comment type="caution">
    <text evidence="1">The sequence shown here is derived from an EMBL/GenBank/DDBJ whole genome shotgun (WGS) entry which is preliminary data.</text>
</comment>
<dbReference type="PIRSF" id="PIRSF014422">
    <property type="entry name" value="UCP014422"/>
    <property type="match status" value="1"/>
</dbReference>
<dbReference type="InterPro" id="IPR016618">
    <property type="entry name" value="UCP014422"/>
</dbReference>
<gene>
    <name evidence="1" type="ORF">DRJ21_02195</name>
</gene>
<protein>
    <submittedName>
        <fullName evidence="1">Uncharacterized protein</fullName>
    </submittedName>
</protein>
<dbReference type="Proteomes" id="UP000281962">
    <property type="component" value="Unassembled WGS sequence"/>
</dbReference>
<reference evidence="1 2" key="1">
    <citation type="submission" date="2018-06" db="EMBL/GenBank/DDBJ databases">
        <title>Extensive metabolic versatility and redundancy in microbially diverse, dynamic hydrothermal sediments.</title>
        <authorList>
            <person name="Dombrowski N."/>
            <person name="Teske A."/>
            <person name="Baker B.J."/>
        </authorList>
    </citation>
    <scope>NUCLEOTIDE SEQUENCE [LARGE SCALE GENOMIC DNA]</scope>
    <source>
        <strain evidence="1">B30_G17</strain>
    </source>
</reference>